<dbReference type="CDD" id="cd07016">
    <property type="entry name" value="S14_ClpP_1"/>
    <property type="match status" value="1"/>
</dbReference>
<proteinExistence type="inferred from homology"/>
<dbReference type="PANTHER" id="PTHR10381">
    <property type="entry name" value="ATP-DEPENDENT CLP PROTEASE PROTEOLYTIC SUBUNIT"/>
    <property type="match status" value="1"/>
</dbReference>
<dbReference type="GO" id="GO:0009368">
    <property type="term" value="C:endopeptidase Clp complex"/>
    <property type="evidence" value="ECO:0007669"/>
    <property type="project" value="TreeGrafter"/>
</dbReference>
<feature type="compositionally biased region" description="Acidic residues" evidence="4">
    <location>
        <begin position="223"/>
        <end position="235"/>
    </location>
</feature>
<dbReference type="InterPro" id="IPR029045">
    <property type="entry name" value="ClpP/crotonase-like_dom_sf"/>
</dbReference>
<comment type="similarity">
    <text evidence="1">Belongs to the peptidase S14 family.</text>
</comment>
<evidence type="ECO:0000256" key="3">
    <source>
        <dbReference type="ARBA" id="ARBA00022801"/>
    </source>
</evidence>
<name>A0A2H4J8Y7_9CAUD</name>
<dbReference type="PRINTS" id="PR00127">
    <property type="entry name" value="CLPPROTEASEP"/>
</dbReference>
<feature type="compositionally biased region" description="Basic and acidic residues" evidence="4">
    <location>
        <begin position="279"/>
        <end position="288"/>
    </location>
</feature>
<dbReference type="EMBL" id="MF417907">
    <property type="protein sequence ID" value="ASN70463.1"/>
    <property type="molecule type" value="Genomic_DNA"/>
</dbReference>
<dbReference type="GO" id="GO:0004252">
    <property type="term" value="F:serine-type endopeptidase activity"/>
    <property type="evidence" value="ECO:0007669"/>
    <property type="project" value="InterPro"/>
</dbReference>
<organism evidence="5">
    <name type="scientific">uncultured Caudovirales phage</name>
    <dbReference type="NCBI Taxonomy" id="2100421"/>
    <lineage>
        <taxon>Viruses</taxon>
        <taxon>Duplodnaviria</taxon>
        <taxon>Heunggongvirae</taxon>
        <taxon>Uroviricota</taxon>
        <taxon>Caudoviricetes</taxon>
        <taxon>Peduoviridae</taxon>
        <taxon>Maltschvirus</taxon>
        <taxon>Maltschvirus maltsch</taxon>
    </lineage>
</organism>
<feature type="compositionally biased region" description="Basic and acidic residues" evidence="4">
    <location>
        <begin position="236"/>
        <end position="262"/>
    </location>
</feature>
<reference evidence="5" key="1">
    <citation type="submission" date="2017-06" db="EMBL/GenBank/DDBJ databases">
        <title>Novel phages from South African skin metaviromes.</title>
        <authorList>
            <person name="van Zyl L.J."/>
            <person name="Abrahams Y."/>
            <person name="Stander E.A."/>
            <person name="Kirby B.M."/>
            <person name="Clavaud C."/>
            <person name="Farcet C."/>
            <person name="Breton L."/>
            <person name="Trindade M.I."/>
        </authorList>
    </citation>
    <scope>NUCLEOTIDE SEQUENCE</scope>
</reference>
<dbReference type="InterPro" id="IPR001907">
    <property type="entry name" value="ClpP"/>
</dbReference>
<dbReference type="GO" id="GO:0051117">
    <property type="term" value="F:ATPase binding"/>
    <property type="evidence" value="ECO:0007669"/>
    <property type="project" value="TreeGrafter"/>
</dbReference>
<dbReference type="NCBIfam" id="NF045542">
    <property type="entry name" value="Clp_rel_HeadMat"/>
    <property type="match status" value="1"/>
</dbReference>
<protein>
    <recommendedName>
        <fullName evidence="6">ATP-dependent Clp protease proteolytic subunit</fullName>
    </recommendedName>
</protein>
<evidence type="ECO:0000313" key="5">
    <source>
        <dbReference type="EMBL" id="ASN70463.1"/>
    </source>
</evidence>
<feature type="region of interest" description="Disordered" evidence="4">
    <location>
        <begin position="223"/>
        <end position="288"/>
    </location>
</feature>
<dbReference type="Pfam" id="PF00574">
    <property type="entry name" value="CLP_protease"/>
    <property type="match status" value="1"/>
</dbReference>
<keyword evidence="3" id="KW-0378">Hydrolase</keyword>
<evidence type="ECO:0008006" key="6">
    <source>
        <dbReference type="Google" id="ProtNLM"/>
    </source>
</evidence>
<keyword evidence="2" id="KW-0963">Cytoplasm</keyword>
<evidence type="ECO:0000256" key="2">
    <source>
        <dbReference type="ARBA" id="ARBA00022490"/>
    </source>
</evidence>
<gene>
    <name evidence="5" type="ORF">7F7_23</name>
</gene>
<dbReference type="InterPro" id="IPR023562">
    <property type="entry name" value="ClpP/TepA"/>
</dbReference>
<sequence>MSNPIVRNVTPVFRNETKNNKHILTLSGTIANLSFLDDTISAKAVKDSLDNVKEDIVIRLNSGGGDVFEGIEIYNYLKSLSNHITIEVTALAASAASLVAMAGDKIIIRTGANMMVHEASTMAFGNKSDIQKTLNALTAIDTSIVDIYHDRTGLDRDEIVNLITNETWLTADEAINKGFADEKSSRKSVDKQKEGVSNLKDSKYIARLKEQQKIINAMINEAEEGTPDEPSSDDSNEQRIADLENEVKNIKSRLDKLEKGDGEGNEGEGQGGGTNPPPKENKFSRFAF</sequence>
<dbReference type="GO" id="GO:0004176">
    <property type="term" value="F:ATP-dependent peptidase activity"/>
    <property type="evidence" value="ECO:0007669"/>
    <property type="project" value="InterPro"/>
</dbReference>
<evidence type="ECO:0000256" key="1">
    <source>
        <dbReference type="ARBA" id="ARBA00007039"/>
    </source>
</evidence>
<accession>A0A2H4J8Y7</accession>
<dbReference type="PANTHER" id="PTHR10381:SF70">
    <property type="entry name" value="ATP-DEPENDENT CLP PROTEASE PROTEOLYTIC SUBUNIT"/>
    <property type="match status" value="1"/>
</dbReference>
<dbReference type="Gene3D" id="3.90.226.10">
    <property type="entry name" value="2-enoyl-CoA Hydratase, Chain A, domain 1"/>
    <property type="match status" value="1"/>
</dbReference>
<dbReference type="GO" id="GO:0006515">
    <property type="term" value="P:protein quality control for misfolded or incompletely synthesized proteins"/>
    <property type="evidence" value="ECO:0007669"/>
    <property type="project" value="TreeGrafter"/>
</dbReference>
<dbReference type="SUPFAM" id="SSF52096">
    <property type="entry name" value="ClpP/crotonase"/>
    <property type="match status" value="1"/>
</dbReference>
<evidence type="ECO:0000256" key="4">
    <source>
        <dbReference type="SAM" id="MobiDB-lite"/>
    </source>
</evidence>